<comment type="caution">
    <text evidence="2">The sequence shown here is derived from an EMBL/GenBank/DDBJ whole genome shotgun (WGS) entry which is preliminary data.</text>
</comment>
<gene>
    <name evidence="2" type="ORF">DEBURN_LOCUS6606</name>
</gene>
<dbReference type="Gene3D" id="3.10.20.90">
    <property type="entry name" value="Phosphatidylinositol 3-kinase Catalytic Subunit, Chain A, domain 1"/>
    <property type="match status" value="1"/>
</dbReference>
<name>A0A9N9AUT0_9GLOM</name>
<keyword evidence="3" id="KW-1185">Reference proteome</keyword>
<dbReference type="PANTHER" id="PTHR15204:SF0">
    <property type="entry name" value="LARGE PROLINE-RICH PROTEIN BAG6"/>
    <property type="match status" value="1"/>
</dbReference>
<dbReference type="GO" id="GO:0036503">
    <property type="term" value="P:ERAD pathway"/>
    <property type="evidence" value="ECO:0007669"/>
    <property type="project" value="TreeGrafter"/>
</dbReference>
<dbReference type="AlphaFoldDB" id="A0A9N9AUT0"/>
<dbReference type="GO" id="GO:0031593">
    <property type="term" value="F:polyubiquitin modification-dependent protein binding"/>
    <property type="evidence" value="ECO:0007669"/>
    <property type="project" value="TreeGrafter"/>
</dbReference>
<dbReference type="Proteomes" id="UP000789706">
    <property type="component" value="Unassembled WGS sequence"/>
</dbReference>
<dbReference type="SMART" id="SM00213">
    <property type="entry name" value="UBQ"/>
    <property type="match status" value="1"/>
</dbReference>
<feature type="domain" description="Ubiquitin-like" evidence="1">
    <location>
        <begin position="73"/>
        <end position="145"/>
    </location>
</feature>
<organism evidence="2 3">
    <name type="scientific">Diversispora eburnea</name>
    <dbReference type="NCBI Taxonomy" id="1213867"/>
    <lineage>
        <taxon>Eukaryota</taxon>
        <taxon>Fungi</taxon>
        <taxon>Fungi incertae sedis</taxon>
        <taxon>Mucoromycota</taxon>
        <taxon>Glomeromycotina</taxon>
        <taxon>Glomeromycetes</taxon>
        <taxon>Diversisporales</taxon>
        <taxon>Diversisporaceae</taxon>
        <taxon>Diversispora</taxon>
    </lineage>
</organism>
<dbReference type="PROSITE" id="PS50053">
    <property type="entry name" value="UBIQUITIN_2"/>
    <property type="match status" value="1"/>
</dbReference>
<dbReference type="SUPFAM" id="SSF54236">
    <property type="entry name" value="Ubiquitin-like"/>
    <property type="match status" value="1"/>
</dbReference>
<reference evidence="2" key="1">
    <citation type="submission" date="2021-06" db="EMBL/GenBank/DDBJ databases">
        <authorList>
            <person name="Kallberg Y."/>
            <person name="Tangrot J."/>
            <person name="Rosling A."/>
        </authorList>
    </citation>
    <scope>NUCLEOTIDE SEQUENCE</scope>
    <source>
        <strain evidence="2">AZ414A</strain>
    </source>
</reference>
<dbReference type="InterPro" id="IPR019956">
    <property type="entry name" value="Ubiquitin_dom"/>
</dbReference>
<evidence type="ECO:0000313" key="2">
    <source>
        <dbReference type="EMBL" id="CAG8540931.1"/>
    </source>
</evidence>
<protein>
    <submittedName>
        <fullName evidence="2">5960_t:CDS:1</fullName>
    </submittedName>
</protein>
<sequence length="203" mass="22435">MNLVEETNFANQFLGSLSSRAVKYPQDFAPPPQTRPQPPVRTAAFSSFKTTTKSTVFSTSENAQGNVGTGTLIKLNIKSLKGGKTYSTQLNDSETVLGLKEKLRSLASISPENQRLIFKGKALVDNKPLSEYGISNDTTIHLVQKSGTREVSQISKESKLSTTGIEKVKDPQFIDSLSKFFHEQFSEVDANCILKDFTNFYNV</sequence>
<dbReference type="CDD" id="cd17039">
    <property type="entry name" value="Ubl_ubiquitin_like"/>
    <property type="match status" value="1"/>
</dbReference>
<dbReference type="InterPro" id="IPR029071">
    <property type="entry name" value="Ubiquitin-like_domsf"/>
</dbReference>
<evidence type="ECO:0000313" key="3">
    <source>
        <dbReference type="Proteomes" id="UP000789706"/>
    </source>
</evidence>
<dbReference type="EMBL" id="CAJVPK010000697">
    <property type="protein sequence ID" value="CAG8540931.1"/>
    <property type="molecule type" value="Genomic_DNA"/>
</dbReference>
<accession>A0A9N9AUT0</accession>
<dbReference type="GO" id="GO:0051787">
    <property type="term" value="F:misfolded protein binding"/>
    <property type="evidence" value="ECO:0007669"/>
    <property type="project" value="TreeGrafter"/>
</dbReference>
<proteinExistence type="predicted"/>
<dbReference type="OrthoDB" id="428577at2759"/>
<dbReference type="PANTHER" id="PTHR15204">
    <property type="entry name" value="LARGE PROLINE-RICH PROTEIN BAG6"/>
    <property type="match status" value="1"/>
</dbReference>
<dbReference type="GO" id="GO:0071818">
    <property type="term" value="C:BAT3 complex"/>
    <property type="evidence" value="ECO:0007669"/>
    <property type="project" value="TreeGrafter"/>
</dbReference>
<dbReference type="InterPro" id="IPR000626">
    <property type="entry name" value="Ubiquitin-like_dom"/>
</dbReference>
<dbReference type="Pfam" id="PF00240">
    <property type="entry name" value="ubiquitin"/>
    <property type="match status" value="1"/>
</dbReference>
<dbReference type="PRINTS" id="PR00348">
    <property type="entry name" value="UBIQUITIN"/>
</dbReference>
<evidence type="ECO:0000259" key="1">
    <source>
        <dbReference type="PROSITE" id="PS50053"/>
    </source>
</evidence>